<dbReference type="Gene3D" id="3.40.710.10">
    <property type="entry name" value="DD-peptidase/beta-lactamase superfamily"/>
    <property type="match status" value="1"/>
</dbReference>
<feature type="compositionally biased region" description="Basic and acidic residues" evidence="4">
    <location>
        <begin position="1"/>
        <end position="12"/>
    </location>
</feature>
<dbReference type="Pfam" id="PF00905">
    <property type="entry name" value="Transpeptidase"/>
    <property type="match status" value="1"/>
</dbReference>
<reference evidence="8 9" key="2">
    <citation type="submission" date="2020-03" db="EMBL/GenBank/DDBJ databases">
        <authorList>
            <person name="Ichikawa N."/>
            <person name="Kimura A."/>
            <person name="Kitahashi Y."/>
            <person name="Uohara A."/>
        </authorList>
    </citation>
    <scope>NUCLEOTIDE SEQUENCE [LARGE SCALE GENOMIC DNA]</scope>
    <source>
        <strain evidence="8 9">NBRC 108639</strain>
    </source>
</reference>
<evidence type="ECO:0000256" key="2">
    <source>
        <dbReference type="ARBA" id="ARBA00007171"/>
    </source>
</evidence>
<dbReference type="InterPro" id="IPR036138">
    <property type="entry name" value="PBP_dimer_sf"/>
</dbReference>
<organism evidence="8 9">
    <name type="scientific">Phytohabitans houttuyneae</name>
    <dbReference type="NCBI Taxonomy" id="1076126"/>
    <lineage>
        <taxon>Bacteria</taxon>
        <taxon>Bacillati</taxon>
        <taxon>Actinomycetota</taxon>
        <taxon>Actinomycetes</taxon>
        <taxon>Micromonosporales</taxon>
        <taxon>Micromonosporaceae</taxon>
    </lineage>
</organism>
<keyword evidence="8" id="KW-0132">Cell division</keyword>
<dbReference type="PANTHER" id="PTHR30627:SF1">
    <property type="entry name" value="PEPTIDOGLYCAN D,D-TRANSPEPTIDASE FTSI"/>
    <property type="match status" value="1"/>
</dbReference>
<keyword evidence="9" id="KW-1185">Reference proteome</keyword>
<dbReference type="Gene3D" id="3.90.1310.10">
    <property type="entry name" value="Penicillin-binding protein 2a (Domain 2)"/>
    <property type="match status" value="1"/>
</dbReference>
<dbReference type="GO" id="GO:0008658">
    <property type="term" value="F:penicillin binding"/>
    <property type="evidence" value="ECO:0007669"/>
    <property type="project" value="InterPro"/>
</dbReference>
<gene>
    <name evidence="8" type="ORF">Phou_012150</name>
</gene>
<sequence length="755" mass="80295">MAPRRGSDEPRRGSTRGADAARRGGKPDEDPPAERGFGISEARAYTPRGRTMRERTPRTGRTADPFRPALQVVEGGKPRARRPAAAEPEREPGGTAGRASGGGQPRGANRTETPPRVMRKGTPPPVPPPRKRTTAAKAAAAADRPVRTARRGAGTRRDDPRRHGGPPPPRKRAPRRPPKLVDQRRRLRLGTVLALTVFATIGIRLVTMQFTESPAFAERGLETRLDRVDLPAPRGAIYDRGGAVLAHSVEARYVAVDPELVSDLPKTAAALEPLIAVPKSELLAKMAKRKQPGGGASRFEYLARGVDIAVGQRVEALKLPGVIVHRDERREVPGQDLAASIIGFTSPDLNGLEGLEARYDELLRGVDGKRVFEVGQGSLDAEIPGGYNRETKAQPGSSLRLTIDRDLQYMVQKTLGARMEQAKAYTGAAVVLDVRTGEVLAQASYPTYNAAQPLKSKPESREDTATSFVVDPGSVHKAITIGAALQEGAVKPEDTFMVGPNVTKGDQRFKDSHTNWTPRRMSIPGILAYSSNVGTIAIADKLGKEKLYEYQKRFGLGTATGVGVPGEAAGALLPPDDWSGSAYGSVPIGHSVAVTPLQMAAAYAAIANDGTWVQPHLVKETIAPDGKRTPSAQPTTRQVISAEHARELRLMLEAVTTVKGATGVHAAVDGYRVAGKTGTGSRVVNGKYVSGAVASFVGMAPADNPRYVIAVFAHTPGGGGGEVTAPAFHDMMGYALTHFGVPLSSGKPPKFVVYP</sequence>
<feature type="compositionally biased region" description="Basic and acidic residues" evidence="4">
    <location>
        <begin position="19"/>
        <end position="33"/>
    </location>
</feature>
<evidence type="ECO:0000313" key="8">
    <source>
        <dbReference type="EMBL" id="GFJ77035.1"/>
    </source>
</evidence>
<dbReference type="InterPro" id="IPR001460">
    <property type="entry name" value="PCN-bd_Tpept"/>
</dbReference>
<dbReference type="GO" id="GO:0005886">
    <property type="term" value="C:plasma membrane"/>
    <property type="evidence" value="ECO:0007669"/>
    <property type="project" value="TreeGrafter"/>
</dbReference>
<accession>A0A6V8K896</accession>
<keyword evidence="8" id="KW-0131">Cell cycle</keyword>
<dbReference type="InterPro" id="IPR050515">
    <property type="entry name" value="Beta-lactam/transpept"/>
</dbReference>
<dbReference type="PANTHER" id="PTHR30627">
    <property type="entry name" value="PEPTIDOGLYCAN D,D-TRANSPEPTIDASE"/>
    <property type="match status" value="1"/>
</dbReference>
<protein>
    <submittedName>
        <fullName evidence="8">Cell division protein</fullName>
    </submittedName>
</protein>
<keyword evidence="3 5" id="KW-0472">Membrane</keyword>
<feature type="domain" description="Penicillin-binding protein transpeptidase" evidence="6">
    <location>
        <begin position="427"/>
        <end position="732"/>
    </location>
</feature>
<proteinExistence type="inferred from homology"/>
<dbReference type="AlphaFoldDB" id="A0A6V8K896"/>
<keyword evidence="5" id="KW-1133">Transmembrane helix</keyword>
<feature type="transmembrane region" description="Helical" evidence="5">
    <location>
        <begin position="187"/>
        <end position="206"/>
    </location>
</feature>
<dbReference type="InterPro" id="IPR012338">
    <property type="entry name" value="Beta-lactam/transpept-like"/>
</dbReference>
<dbReference type="RefSeq" id="WP_173054247.1">
    <property type="nucleotide sequence ID" value="NZ_BAABGO010000005.1"/>
</dbReference>
<dbReference type="Gene3D" id="3.30.450.330">
    <property type="match status" value="1"/>
</dbReference>
<feature type="region of interest" description="Disordered" evidence="4">
    <location>
        <begin position="1"/>
        <end position="184"/>
    </location>
</feature>
<evidence type="ECO:0000256" key="1">
    <source>
        <dbReference type="ARBA" id="ARBA00004370"/>
    </source>
</evidence>
<comment type="caution">
    <text evidence="8">The sequence shown here is derived from an EMBL/GenBank/DDBJ whole genome shotgun (WGS) entry which is preliminary data.</text>
</comment>
<dbReference type="Proteomes" id="UP000482800">
    <property type="component" value="Unassembled WGS sequence"/>
</dbReference>
<dbReference type="SUPFAM" id="SSF56519">
    <property type="entry name" value="Penicillin binding protein dimerisation domain"/>
    <property type="match status" value="1"/>
</dbReference>
<dbReference type="SUPFAM" id="SSF56601">
    <property type="entry name" value="beta-lactamase/transpeptidase-like"/>
    <property type="match status" value="1"/>
</dbReference>
<keyword evidence="5" id="KW-0812">Transmembrane</keyword>
<feature type="compositionally biased region" description="Gly residues" evidence="4">
    <location>
        <begin position="94"/>
        <end position="105"/>
    </location>
</feature>
<feature type="compositionally biased region" description="Basic residues" evidence="4">
    <location>
        <begin position="169"/>
        <end position="178"/>
    </location>
</feature>
<evidence type="ECO:0000256" key="5">
    <source>
        <dbReference type="SAM" id="Phobius"/>
    </source>
</evidence>
<comment type="subcellular location">
    <subcellularLocation>
        <location evidence="1">Membrane</location>
    </subcellularLocation>
</comment>
<dbReference type="Pfam" id="PF03717">
    <property type="entry name" value="PBP_dimer"/>
    <property type="match status" value="1"/>
</dbReference>
<dbReference type="GO" id="GO:0051301">
    <property type="term" value="P:cell division"/>
    <property type="evidence" value="ECO:0007669"/>
    <property type="project" value="UniProtKB-KW"/>
</dbReference>
<dbReference type="InterPro" id="IPR005311">
    <property type="entry name" value="PBP_dimer"/>
</dbReference>
<evidence type="ECO:0000256" key="4">
    <source>
        <dbReference type="SAM" id="MobiDB-lite"/>
    </source>
</evidence>
<comment type="similarity">
    <text evidence="2">Belongs to the transpeptidase family.</text>
</comment>
<dbReference type="GO" id="GO:0071555">
    <property type="term" value="P:cell wall organization"/>
    <property type="evidence" value="ECO:0007669"/>
    <property type="project" value="TreeGrafter"/>
</dbReference>
<evidence type="ECO:0000256" key="3">
    <source>
        <dbReference type="ARBA" id="ARBA00023136"/>
    </source>
</evidence>
<reference evidence="8 9" key="1">
    <citation type="submission" date="2020-03" db="EMBL/GenBank/DDBJ databases">
        <title>Whole genome shotgun sequence of Phytohabitans houttuyneae NBRC 108639.</title>
        <authorList>
            <person name="Komaki H."/>
            <person name="Tamura T."/>
        </authorList>
    </citation>
    <scope>NUCLEOTIDE SEQUENCE [LARGE SCALE GENOMIC DNA]</scope>
    <source>
        <strain evidence="8 9">NBRC 108639</strain>
    </source>
</reference>
<evidence type="ECO:0000259" key="7">
    <source>
        <dbReference type="Pfam" id="PF03717"/>
    </source>
</evidence>
<name>A0A6V8K896_9ACTN</name>
<dbReference type="EMBL" id="BLPF01000001">
    <property type="protein sequence ID" value="GFJ77035.1"/>
    <property type="molecule type" value="Genomic_DNA"/>
</dbReference>
<evidence type="ECO:0000313" key="9">
    <source>
        <dbReference type="Proteomes" id="UP000482800"/>
    </source>
</evidence>
<feature type="domain" description="Penicillin-binding protein dimerisation" evidence="7">
    <location>
        <begin position="230"/>
        <end position="375"/>
    </location>
</feature>
<evidence type="ECO:0000259" key="6">
    <source>
        <dbReference type="Pfam" id="PF00905"/>
    </source>
</evidence>